<sequence>MNKNTNKAGLMKRLAALFYDAIVVIAVEMMAGGLIIAIIFALNAAGLMGYGQYIDASDLLTRHPVFSLLYTSYLVAVWVGFFVFFWTRAGQTLGMRAWKLRVQNSDGSTISATQALIRLTTSAFGLGNFTVPFDPEKRAFQDMWAKSEVIVLEKAR</sequence>
<reference evidence="8 9" key="1">
    <citation type="submission" date="2017-10" db="EMBL/GenBank/DDBJ databases">
        <authorList>
            <person name="Banno H."/>
            <person name="Chua N.-H."/>
        </authorList>
    </citation>
    <scope>NUCLEOTIDE SEQUENCE [LARGE SCALE GENOMIC DNA]</scope>
    <source>
        <strain evidence="8">Vibrio tapetis CECT4600</strain>
    </source>
</reference>
<dbReference type="AlphaFoldDB" id="A0A2N8Z7W2"/>
<name>A0A2N8Z7W2_9VIBR</name>
<dbReference type="Pfam" id="PF06271">
    <property type="entry name" value="RDD"/>
    <property type="match status" value="1"/>
</dbReference>
<dbReference type="EMBL" id="LT960611">
    <property type="protein sequence ID" value="SON47991.1"/>
    <property type="molecule type" value="Genomic_DNA"/>
</dbReference>
<dbReference type="OrthoDB" id="9793824at2"/>
<feature type="transmembrane region" description="Helical" evidence="6">
    <location>
        <begin position="65"/>
        <end position="86"/>
    </location>
</feature>
<keyword evidence="9" id="KW-1185">Reference proteome</keyword>
<evidence type="ECO:0000313" key="8">
    <source>
        <dbReference type="EMBL" id="SON47991.1"/>
    </source>
</evidence>
<protein>
    <recommendedName>
        <fullName evidence="7">RDD domain-containing protein</fullName>
    </recommendedName>
</protein>
<evidence type="ECO:0000256" key="3">
    <source>
        <dbReference type="ARBA" id="ARBA00022692"/>
    </source>
</evidence>
<dbReference type="GO" id="GO:0005886">
    <property type="term" value="C:plasma membrane"/>
    <property type="evidence" value="ECO:0007669"/>
    <property type="project" value="UniProtKB-SubCell"/>
</dbReference>
<proteinExistence type="predicted"/>
<dbReference type="InterPro" id="IPR051791">
    <property type="entry name" value="Pra-immunoreactive"/>
</dbReference>
<dbReference type="PANTHER" id="PTHR36115:SF10">
    <property type="entry name" value="RDD DOMAIN-CONTAINING PROTEIN"/>
    <property type="match status" value="1"/>
</dbReference>
<dbReference type="Proteomes" id="UP000235828">
    <property type="component" value="Chromosome A"/>
</dbReference>
<organism evidence="8 9">
    <name type="scientific">Vibrio tapetis subsp. tapetis</name>
    <dbReference type="NCBI Taxonomy" id="1671868"/>
    <lineage>
        <taxon>Bacteria</taxon>
        <taxon>Pseudomonadati</taxon>
        <taxon>Pseudomonadota</taxon>
        <taxon>Gammaproteobacteria</taxon>
        <taxon>Vibrionales</taxon>
        <taxon>Vibrionaceae</taxon>
        <taxon>Vibrio</taxon>
    </lineage>
</organism>
<evidence type="ECO:0000256" key="2">
    <source>
        <dbReference type="ARBA" id="ARBA00022475"/>
    </source>
</evidence>
<dbReference type="InterPro" id="IPR010432">
    <property type="entry name" value="RDD"/>
</dbReference>
<keyword evidence="4 6" id="KW-1133">Transmembrane helix</keyword>
<evidence type="ECO:0000313" key="9">
    <source>
        <dbReference type="Proteomes" id="UP000235828"/>
    </source>
</evidence>
<evidence type="ECO:0000256" key="4">
    <source>
        <dbReference type="ARBA" id="ARBA00022989"/>
    </source>
</evidence>
<gene>
    <name evidence="8" type="ORF">VTAP4600_A0007</name>
</gene>
<accession>A0A2N8Z7W2</accession>
<keyword evidence="2" id="KW-1003">Cell membrane</keyword>
<comment type="subcellular location">
    <subcellularLocation>
        <location evidence="1">Cell membrane</location>
        <topology evidence="1">Multi-pass membrane protein</topology>
    </subcellularLocation>
</comment>
<dbReference type="RefSeq" id="WP_102520933.1">
    <property type="nucleotide sequence ID" value="NZ_LT960611.1"/>
</dbReference>
<keyword evidence="5 6" id="KW-0472">Membrane</keyword>
<evidence type="ECO:0000259" key="7">
    <source>
        <dbReference type="Pfam" id="PF06271"/>
    </source>
</evidence>
<evidence type="ECO:0000256" key="5">
    <source>
        <dbReference type="ARBA" id="ARBA00023136"/>
    </source>
</evidence>
<dbReference type="PANTHER" id="PTHR36115">
    <property type="entry name" value="PROLINE-RICH ANTIGEN HOMOLOG-RELATED"/>
    <property type="match status" value="1"/>
</dbReference>
<feature type="domain" description="RDD" evidence="7">
    <location>
        <begin position="8"/>
        <end position="146"/>
    </location>
</feature>
<dbReference type="KEGG" id="vta:A0007"/>
<evidence type="ECO:0000256" key="1">
    <source>
        <dbReference type="ARBA" id="ARBA00004651"/>
    </source>
</evidence>
<keyword evidence="3 6" id="KW-0812">Transmembrane</keyword>
<evidence type="ECO:0000256" key="6">
    <source>
        <dbReference type="SAM" id="Phobius"/>
    </source>
</evidence>
<feature type="transmembrane region" description="Helical" evidence="6">
    <location>
        <begin position="21"/>
        <end position="45"/>
    </location>
</feature>